<dbReference type="InterPro" id="IPR025646">
    <property type="entry name" value="DUF4350"/>
</dbReference>
<keyword evidence="2" id="KW-0812">Transmembrane</keyword>
<name>A0ABT7N0W9_9MICO</name>
<evidence type="ECO:0000313" key="4">
    <source>
        <dbReference type="EMBL" id="MDL9980352.1"/>
    </source>
</evidence>
<keyword evidence="2" id="KW-0472">Membrane</keyword>
<keyword evidence="5" id="KW-1185">Reference proteome</keyword>
<gene>
    <name evidence="4" type="ORF">QSV35_13495</name>
</gene>
<protein>
    <submittedName>
        <fullName evidence="4">DUF4350 domain-containing protein</fullName>
    </submittedName>
</protein>
<dbReference type="EMBL" id="JASXSZ010000004">
    <property type="protein sequence ID" value="MDL9980352.1"/>
    <property type="molecule type" value="Genomic_DNA"/>
</dbReference>
<keyword evidence="2" id="KW-1133">Transmembrane helix</keyword>
<feature type="compositionally biased region" description="Low complexity" evidence="1">
    <location>
        <begin position="1"/>
        <end position="22"/>
    </location>
</feature>
<feature type="domain" description="DUF4350" evidence="3">
    <location>
        <begin position="70"/>
        <end position="238"/>
    </location>
</feature>
<feature type="transmembrane region" description="Helical" evidence="2">
    <location>
        <begin position="36"/>
        <end position="57"/>
    </location>
</feature>
<comment type="caution">
    <text evidence="4">The sequence shown here is derived from an EMBL/GenBank/DDBJ whole genome shotgun (WGS) entry which is preliminary data.</text>
</comment>
<evidence type="ECO:0000313" key="5">
    <source>
        <dbReference type="Proteomes" id="UP001235064"/>
    </source>
</evidence>
<evidence type="ECO:0000256" key="2">
    <source>
        <dbReference type="SAM" id="Phobius"/>
    </source>
</evidence>
<organism evidence="4 5">
    <name type="scientific">Microbacterium candidum</name>
    <dbReference type="NCBI Taxonomy" id="3041922"/>
    <lineage>
        <taxon>Bacteria</taxon>
        <taxon>Bacillati</taxon>
        <taxon>Actinomycetota</taxon>
        <taxon>Actinomycetes</taxon>
        <taxon>Micrococcales</taxon>
        <taxon>Microbacteriaceae</taxon>
        <taxon>Microbacterium</taxon>
    </lineage>
</organism>
<sequence length="411" mass="42083">MTASPPSALADAPPRPSDAAQPLIPSAAGRRRGGRVAAWIAIGAGILVAALLGVSLFGGQPWAKKAPLDPESAAPDGARAIVQLLEQHGVRVDVVRDTQSALDALHATAATLAMPDSPYLSDARLRAVADAAADAVVIDPRARSLRTLFHDSRPAGFATGALAPACDLPAANRAGVISVAAIAVPGDGVSVCYPSGDAAALLRVDRASGPLSALDGKSLLANEHLAEHGNAALAMNLLGTRATLVWFMPSIDDSDLSAPPTLGSLTPEWVSPVIVLLLVAGVAAGIWRGRRFGPLVEENLPVTVRIGETAAGRARLYARSGDAGHALAQLRHGARGRLARLLGLPPSASAASVADAVAARLGADPRMVHAILIDTVPAGDRDLARLAADLRDLEDAVHAAVRPEGTTNERH</sequence>
<evidence type="ECO:0000259" key="3">
    <source>
        <dbReference type="Pfam" id="PF14258"/>
    </source>
</evidence>
<dbReference type="RefSeq" id="WP_286289308.1">
    <property type="nucleotide sequence ID" value="NZ_JASXSZ010000004.1"/>
</dbReference>
<dbReference type="Proteomes" id="UP001235064">
    <property type="component" value="Unassembled WGS sequence"/>
</dbReference>
<evidence type="ECO:0000256" key="1">
    <source>
        <dbReference type="SAM" id="MobiDB-lite"/>
    </source>
</evidence>
<accession>A0ABT7N0W9</accession>
<feature type="region of interest" description="Disordered" evidence="1">
    <location>
        <begin position="1"/>
        <end position="25"/>
    </location>
</feature>
<dbReference type="Pfam" id="PF14258">
    <property type="entry name" value="DUF4350"/>
    <property type="match status" value="1"/>
</dbReference>
<reference evidence="4 5" key="1">
    <citation type="submission" date="2023-06" db="EMBL/GenBank/DDBJ databases">
        <title>Microbacterium sp. nov., isolated from a waste landfill.</title>
        <authorList>
            <person name="Wen W."/>
        </authorList>
    </citation>
    <scope>NUCLEOTIDE SEQUENCE [LARGE SCALE GENOMIC DNA]</scope>
    <source>
        <strain evidence="4 5">ASV49</strain>
    </source>
</reference>
<proteinExistence type="predicted"/>